<feature type="transmembrane region" description="Helical" evidence="1">
    <location>
        <begin position="6"/>
        <end position="29"/>
    </location>
</feature>
<keyword evidence="1" id="KW-0812">Transmembrane</keyword>
<dbReference type="GO" id="GO:0004190">
    <property type="term" value="F:aspartic-type endopeptidase activity"/>
    <property type="evidence" value="ECO:0007669"/>
    <property type="project" value="InterPro"/>
</dbReference>
<sequence>MRTVIYLDVLLLVNFVVGAAFLLAAGLLCGACCSPLRLVGGAGAAAVSSLALLAPTAPWPLALTYKGMSAALCVAAAYGWQGARNTARLTAWFVLLNLTLTGALFLPGAACNNLSFYLPVSPGLLLASTAGVCGVVEGVLHVLGRSGPACFGAELSVAGRVVPLSVFCDTGFHVQEPLSGRAVVLVRLDAVSLPPGVRAYLDACLAGVGAEPRPEWGVRFVPCQTVAGHCLLPALPAALASNGRKQDEIYAAFCDMPPPPGGWTALVSAETAALLGK</sequence>
<dbReference type="GO" id="GO:0006508">
    <property type="term" value="P:proteolysis"/>
    <property type="evidence" value="ECO:0007669"/>
    <property type="project" value="InterPro"/>
</dbReference>
<keyword evidence="1" id="KW-1133">Transmembrane helix</keyword>
<accession>A0A3E2UAC6</accession>
<feature type="transmembrane region" description="Helical" evidence="1">
    <location>
        <begin position="36"/>
        <end position="57"/>
    </location>
</feature>
<keyword evidence="1" id="KW-0472">Membrane</keyword>
<gene>
    <name evidence="2" type="ORF">DWZ46_02060</name>
</gene>
<comment type="caution">
    <text evidence="2">The sequence shown here is derived from an EMBL/GenBank/DDBJ whole genome shotgun (WGS) entry which is preliminary data.</text>
</comment>
<dbReference type="AlphaFoldDB" id="A0A3E2UAC6"/>
<reference evidence="2 3" key="1">
    <citation type="submission" date="2018-08" db="EMBL/GenBank/DDBJ databases">
        <title>A genome reference for cultivated species of the human gut microbiota.</title>
        <authorList>
            <person name="Zou Y."/>
            <person name="Xue W."/>
            <person name="Luo G."/>
        </authorList>
    </citation>
    <scope>NUCLEOTIDE SEQUENCE [LARGE SCALE GENOMIC DNA]</scope>
    <source>
        <strain evidence="2 3">AF32-8AC</strain>
    </source>
</reference>
<feature type="transmembrane region" description="Helical" evidence="1">
    <location>
        <begin position="116"/>
        <end position="136"/>
    </location>
</feature>
<name>A0A3E2UAC6_9FIRM</name>
<organism evidence="2 3">
    <name type="scientific">Faecalibacterium prausnitzii</name>
    <dbReference type="NCBI Taxonomy" id="853"/>
    <lineage>
        <taxon>Bacteria</taxon>
        <taxon>Bacillati</taxon>
        <taxon>Bacillota</taxon>
        <taxon>Clostridia</taxon>
        <taxon>Eubacteriales</taxon>
        <taxon>Oscillospiraceae</taxon>
        <taxon>Faecalibacterium</taxon>
    </lineage>
</organism>
<dbReference type="Pfam" id="PF03419">
    <property type="entry name" value="Peptidase_U4"/>
    <property type="match status" value="1"/>
</dbReference>
<evidence type="ECO:0000256" key="1">
    <source>
        <dbReference type="SAM" id="Phobius"/>
    </source>
</evidence>
<feature type="transmembrane region" description="Helical" evidence="1">
    <location>
        <begin position="92"/>
        <end position="110"/>
    </location>
</feature>
<dbReference type="GO" id="GO:0030436">
    <property type="term" value="P:asexual sporulation"/>
    <property type="evidence" value="ECO:0007669"/>
    <property type="project" value="InterPro"/>
</dbReference>
<dbReference type="EMBL" id="QVER01000002">
    <property type="protein sequence ID" value="RGB93152.1"/>
    <property type="molecule type" value="Genomic_DNA"/>
</dbReference>
<dbReference type="Proteomes" id="UP000260991">
    <property type="component" value="Unassembled WGS sequence"/>
</dbReference>
<dbReference type="RefSeq" id="WP_158402286.1">
    <property type="nucleotide sequence ID" value="NZ_QVER01000002.1"/>
</dbReference>
<protein>
    <submittedName>
        <fullName evidence="2">Sporulation protein</fullName>
    </submittedName>
</protein>
<evidence type="ECO:0000313" key="2">
    <source>
        <dbReference type="EMBL" id="RGB93152.1"/>
    </source>
</evidence>
<proteinExistence type="predicted"/>
<evidence type="ECO:0000313" key="3">
    <source>
        <dbReference type="Proteomes" id="UP000260991"/>
    </source>
</evidence>
<dbReference type="InterPro" id="IPR005081">
    <property type="entry name" value="SpoIIGA"/>
</dbReference>